<sequence>MKNHPKSQRTLALAAKFPEVCFQETEKMDTSNENVKDNEDKNLPSGTSTVIDSPAPGAGEGDTGGEMLPPKSNESKSEQQTPAEDSLATISDLQREKNNKTPEELIEEVKEEVNKLNISSEQQQIVADKTNESLKNVLVYNNSDSSDDSDEEVDITETEILYDQRPSDEQEKLMQPNKVADDSQTDSSSEDSEAAAPEIKKSEPKPAKDSDSSDSESDSACTLSSDSDSDDSDSDAESDHASVVDLENENIDVVNISNNKGAVKKTFNITGFEEADCIPIPDISNLNINEEVEFMLIGSITYIIAEIATVTVIAGTPAFDLDSMLFIEHENVKKPMGPIFDVIGPVANPIYCVRFNSRDDIKKLGLKPGTKVFAAPKSKEFTKFVFLPELLKMKHSDASYRNDTEVPVEMAEFSDDEKEREARRKKVGGKRKINDNSLERHKKYEQSMNRSNSLYTKLSKLGDFRKKVITGRISGTPQPSAQPNIPPEFDPTVPPPGFGQVYPDYHYSMGTMLTQQRSLYEYDSVYRASLLAMQNSANAYASELDYANQFAPPPPRDYNNPSQNQQQPPSVNSYLCQNLTRNNKGPGPSSQPY</sequence>
<dbReference type="EMBL" id="OU892280">
    <property type="protein sequence ID" value="CAG9767121.1"/>
    <property type="molecule type" value="Genomic_DNA"/>
</dbReference>
<keyword evidence="8" id="KW-0539">Nucleus</keyword>
<comment type="subcellular location">
    <subcellularLocation>
        <location evidence="1">Nucleus</location>
    </subcellularLocation>
</comment>
<evidence type="ECO:0000256" key="1">
    <source>
        <dbReference type="ARBA" id="ARBA00004123"/>
    </source>
</evidence>
<dbReference type="InterPro" id="IPR040309">
    <property type="entry name" value="Naf1"/>
</dbReference>
<protein>
    <recommendedName>
        <fullName evidence="3">H/ACA ribonucleoprotein complex non-core subunit NAF1</fullName>
    </recommendedName>
</protein>
<dbReference type="PANTHER" id="PTHR31633:SF1">
    <property type="entry name" value="H_ACA RIBONUCLEOPROTEIN COMPLEX NON-CORE SUBUNIT NAF1"/>
    <property type="match status" value="1"/>
</dbReference>
<dbReference type="OrthoDB" id="21550at2759"/>
<evidence type="ECO:0000256" key="6">
    <source>
        <dbReference type="ARBA" id="ARBA00022553"/>
    </source>
</evidence>
<evidence type="ECO:0000256" key="5">
    <source>
        <dbReference type="ARBA" id="ARBA00022552"/>
    </source>
</evidence>
<feature type="compositionally biased region" description="Basic and acidic residues" evidence="9">
    <location>
        <begin position="93"/>
        <end position="102"/>
    </location>
</feature>
<proteinExistence type="inferred from homology"/>
<feature type="compositionally biased region" description="Acidic residues" evidence="9">
    <location>
        <begin position="227"/>
        <end position="236"/>
    </location>
</feature>
<dbReference type="AlphaFoldDB" id="A0A9N9QIY3"/>
<evidence type="ECO:0000256" key="8">
    <source>
        <dbReference type="ARBA" id="ARBA00023242"/>
    </source>
</evidence>
<feature type="compositionally biased region" description="Polar residues" evidence="9">
    <location>
        <begin position="78"/>
        <end position="92"/>
    </location>
</feature>
<evidence type="ECO:0000256" key="7">
    <source>
        <dbReference type="ARBA" id="ARBA00022884"/>
    </source>
</evidence>
<feature type="region of interest" description="Disordered" evidence="9">
    <location>
        <begin position="411"/>
        <end position="431"/>
    </location>
</feature>
<keyword evidence="6" id="KW-0597">Phosphoprotein</keyword>
<dbReference type="InterPro" id="IPR007504">
    <property type="entry name" value="H/ACA_rnp_Gar1/Naf1"/>
</dbReference>
<feature type="compositionally biased region" description="Low complexity" evidence="9">
    <location>
        <begin position="559"/>
        <end position="573"/>
    </location>
</feature>
<feature type="compositionally biased region" description="Acidic residues" evidence="9">
    <location>
        <begin position="145"/>
        <end position="157"/>
    </location>
</feature>
<dbReference type="GO" id="GO:0001522">
    <property type="term" value="P:pseudouridine synthesis"/>
    <property type="evidence" value="ECO:0007669"/>
    <property type="project" value="InterPro"/>
</dbReference>
<keyword evidence="11" id="KW-1185">Reference proteome</keyword>
<dbReference type="GO" id="GO:0000493">
    <property type="term" value="P:box H/ACA snoRNP assembly"/>
    <property type="evidence" value="ECO:0007669"/>
    <property type="project" value="InterPro"/>
</dbReference>
<dbReference type="Proteomes" id="UP001152799">
    <property type="component" value="Chromosome 4"/>
</dbReference>
<organism evidence="10 11">
    <name type="scientific">Ceutorhynchus assimilis</name>
    <name type="common">cabbage seed weevil</name>
    <dbReference type="NCBI Taxonomy" id="467358"/>
    <lineage>
        <taxon>Eukaryota</taxon>
        <taxon>Metazoa</taxon>
        <taxon>Ecdysozoa</taxon>
        <taxon>Arthropoda</taxon>
        <taxon>Hexapoda</taxon>
        <taxon>Insecta</taxon>
        <taxon>Pterygota</taxon>
        <taxon>Neoptera</taxon>
        <taxon>Endopterygota</taxon>
        <taxon>Coleoptera</taxon>
        <taxon>Polyphaga</taxon>
        <taxon>Cucujiformia</taxon>
        <taxon>Curculionidae</taxon>
        <taxon>Ceutorhynchinae</taxon>
        <taxon>Ceutorhynchus</taxon>
    </lineage>
</organism>
<dbReference type="PANTHER" id="PTHR31633">
    <property type="entry name" value="H/ACA RIBONUCLEOPROTEIN COMPLEX NON-CORE SUBUNIT NAF1"/>
    <property type="match status" value="1"/>
</dbReference>
<evidence type="ECO:0000313" key="10">
    <source>
        <dbReference type="EMBL" id="CAG9767121.1"/>
    </source>
</evidence>
<dbReference type="SUPFAM" id="SSF50447">
    <property type="entry name" value="Translation proteins"/>
    <property type="match status" value="1"/>
</dbReference>
<keyword evidence="5" id="KW-0698">rRNA processing</keyword>
<reference evidence="10" key="1">
    <citation type="submission" date="2022-01" db="EMBL/GenBank/DDBJ databases">
        <authorList>
            <person name="King R."/>
        </authorList>
    </citation>
    <scope>NUCLEOTIDE SEQUENCE</scope>
</reference>
<feature type="compositionally biased region" description="Basic and acidic residues" evidence="9">
    <location>
        <begin position="24"/>
        <end position="42"/>
    </location>
</feature>
<dbReference type="InterPro" id="IPR038664">
    <property type="entry name" value="Gar1/Naf1_Cbf5-bd_sf"/>
</dbReference>
<comment type="similarity">
    <text evidence="2">Belongs to the NAF1 family.</text>
</comment>
<evidence type="ECO:0000256" key="2">
    <source>
        <dbReference type="ARBA" id="ARBA00009801"/>
    </source>
</evidence>
<dbReference type="GO" id="GO:0005634">
    <property type="term" value="C:nucleus"/>
    <property type="evidence" value="ECO:0007669"/>
    <property type="project" value="UniProtKB-SubCell"/>
</dbReference>
<feature type="region of interest" description="Disordered" evidence="9">
    <location>
        <begin position="547"/>
        <end position="593"/>
    </location>
</feature>
<dbReference type="GO" id="GO:0006364">
    <property type="term" value="P:rRNA processing"/>
    <property type="evidence" value="ECO:0007669"/>
    <property type="project" value="UniProtKB-KW"/>
</dbReference>
<keyword evidence="4" id="KW-0690">Ribosome biogenesis</keyword>
<feature type="compositionally biased region" description="Basic and acidic residues" evidence="9">
    <location>
        <begin position="198"/>
        <end position="211"/>
    </location>
</feature>
<accession>A0A9N9QIY3</accession>
<name>A0A9N9QIY3_9CUCU</name>
<dbReference type="GO" id="GO:0003723">
    <property type="term" value="F:RNA binding"/>
    <property type="evidence" value="ECO:0007669"/>
    <property type="project" value="UniProtKB-KW"/>
</dbReference>
<evidence type="ECO:0000256" key="9">
    <source>
        <dbReference type="SAM" id="MobiDB-lite"/>
    </source>
</evidence>
<gene>
    <name evidence="10" type="ORF">CEUTPL_LOCUS7688</name>
</gene>
<evidence type="ECO:0000313" key="11">
    <source>
        <dbReference type="Proteomes" id="UP001152799"/>
    </source>
</evidence>
<evidence type="ECO:0000256" key="3">
    <source>
        <dbReference type="ARBA" id="ARBA00021438"/>
    </source>
</evidence>
<dbReference type="InterPro" id="IPR009000">
    <property type="entry name" value="Transl_B-barrel_sf"/>
</dbReference>
<evidence type="ECO:0000256" key="4">
    <source>
        <dbReference type="ARBA" id="ARBA00022517"/>
    </source>
</evidence>
<dbReference type="GO" id="GO:0005732">
    <property type="term" value="C:sno(s)RNA-containing ribonucleoprotein complex"/>
    <property type="evidence" value="ECO:0007669"/>
    <property type="project" value="InterPro"/>
</dbReference>
<feature type="region of interest" description="Disordered" evidence="9">
    <location>
        <begin position="138"/>
        <end position="245"/>
    </location>
</feature>
<dbReference type="Gene3D" id="2.40.10.230">
    <property type="entry name" value="Probable tRNA pseudouridine synthase domain"/>
    <property type="match status" value="1"/>
</dbReference>
<feature type="compositionally biased region" description="Polar residues" evidence="9">
    <location>
        <begin position="574"/>
        <end position="593"/>
    </location>
</feature>
<keyword evidence="7" id="KW-0694">RNA-binding</keyword>
<feature type="region of interest" description="Disordered" evidence="9">
    <location>
        <begin position="24"/>
        <end position="102"/>
    </location>
</feature>
<dbReference type="Pfam" id="PF04410">
    <property type="entry name" value="Gar1"/>
    <property type="match status" value="1"/>
</dbReference>